<feature type="transmembrane region" description="Helical" evidence="6">
    <location>
        <begin position="372"/>
        <end position="391"/>
    </location>
</feature>
<keyword evidence="8" id="KW-1185">Reference proteome</keyword>
<feature type="transmembrane region" description="Helical" evidence="6">
    <location>
        <begin position="480"/>
        <end position="502"/>
    </location>
</feature>
<feature type="transmembrane region" description="Helical" evidence="6">
    <location>
        <begin position="142"/>
        <end position="162"/>
    </location>
</feature>
<dbReference type="InterPro" id="IPR052983">
    <property type="entry name" value="MFS_Riboflavin_Transporter"/>
</dbReference>
<feature type="transmembrane region" description="Helical" evidence="6">
    <location>
        <begin position="509"/>
        <end position="527"/>
    </location>
</feature>
<comment type="subcellular location">
    <subcellularLocation>
        <location evidence="1">Membrane</location>
        <topology evidence="1">Multi-pass membrane protein</topology>
    </subcellularLocation>
</comment>
<feature type="transmembrane region" description="Helical" evidence="6">
    <location>
        <begin position="192"/>
        <end position="213"/>
    </location>
</feature>
<dbReference type="EMBL" id="JH431734">
    <property type="status" value="NOT_ANNOTATED_CDS"/>
    <property type="molecule type" value="Genomic_DNA"/>
</dbReference>
<feature type="transmembrane region" description="Helical" evidence="6">
    <location>
        <begin position="624"/>
        <end position="645"/>
    </location>
</feature>
<keyword evidence="3 6" id="KW-0812">Transmembrane</keyword>
<proteinExistence type="predicted"/>
<feature type="transmembrane region" description="Helical" evidence="6">
    <location>
        <begin position="260"/>
        <end position="280"/>
    </location>
</feature>
<dbReference type="Gene3D" id="1.20.1250.20">
    <property type="entry name" value="MFS general substrate transporter like domains"/>
    <property type="match status" value="3"/>
</dbReference>
<evidence type="ECO:0008006" key="9">
    <source>
        <dbReference type="Google" id="ProtNLM"/>
    </source>
</evidence>
<evidence type="ECO:0000256" key="3">
    <source>
        <dbReference type="ARBA" id="ARBA00022692"/>
    </source>
</evidence>
<dbReference type="PANTHER" id="PTHR43385">
    <property type="entry name" value="RIBOFLAVIN TRANSPORTER RIBJ"/>
    <property type="match status" value="1"/>
</dbReference>
<reference evidence="7" key="2">
    <citation type="submission" date="2015-02" db="UniProtKB">
        <authorList>
            <consortium name="EnsemblMetazoa"/>
        </authorList>
    </citation>
    <scope>IDENTIFICATION</scope>
</reference>
<feature type="transmembrane region" description="Helical" evidence="6">
    <location>
        <begin position="556"/>
        <end position="575"/>
    </location>
</feature>
<feature type="transmembrane region" description="Helical" evidence="6">
    <location>
        <begin position="657"/>
        <end position="680"/>
    </location>
</feature>
<dbReference type="InterPro" id="IPR036259">
    <property type="entry name" value="MFS_trans_sf"/>
</dbReference>
<feature type="transmembrane region" description="Helical" evidence="6">
    <location>
        <begin position="448"/>
        <end position="468"/>
    </location>
</feature>
<evidence type="ECO:0000256" key="4">
    <source>
        <dbReference type="ARBA" id="ARBA00022989"/>
    </source>
</evidence>
<dbReference type="Proteomes" id="UP000014500">
    <property type="component" value="Unassembled WGS sequence"/>
</dbReference>
<feature type="transmembrane region" description="Helical" evidence="6">
    <location>
        <begin position="782"/>
        <end position="801"/>
    </location>
</feature>
<evidence type="ECO:0000313" key="7">
    <source>
        <dbReference type="EnsemblMetazoa" id="SMAR007027-PA"/>
    </source>
</evidence>
<name>T1J0H9_STRMM</name>
<keyword evidence="5 6" id="KW-0472">Membrane</keyword>
<feature type="transmembrane region" description="Helical" evidence="6">
    <location>
        <begin position="336"/>
        <end position="360"/>
    </location>
</feature>
<feature type="transmembrane region" description="Helical" evidence="6">
    <location>
        <begin position="292"/>
        <end position="316"/>
    </location>
</feature>
<evidence type="ECO:0000256" key="1">
    <source>
        <dbReference type="ARBA" id="ARBA00004141"/>
    </source>
</evidence>
<accession>T1J0H9</accession>
<dbReference type="GO" id="GO:0016020">
    <property type="term" value="C:membrane"/>
    <property type="evidence" value="ECO:0007669"/>
    <property type="project" value="UniProtKB-SubCell"/>
</dbReference>
<feature type="transmembrane region" description="Helical" evidence="6">
    <location>
        <begin position="750"/>
        <end position="770"/>
    </location>
</feature>
<evidence type="ECO:0000313" key="8">
    <source>
        <dbReference type="Proteomes" id="UP000014500"/>
    </source>
</evidence>
<feature type="transmembrane region" description="Helical" evidence="6">
    <location>
        <begin position="717"/>
        <end position="738"/>
    </location>
</feature>
<evidence type="ECO:0000256" key="6">
    <source>
        <dbReference type="SAM" id="Phobius"/>
    </source>
</evidence>
<dbReference type="InterPro" id="IPR011701">
    <property type="entry name" value="MFS"/>
</dbReference>
<organism evidence="7 8">
    <name type="scientific">Strigamia maritima</name>
    <name type="common">European centipede</name>
    <name type="synonym">Geophilus maritimus</name>
    <dbReference type="NCBI Taxonomy" id="126957"/>
    <lineage>
        <taxon>Eukaryota</taxon>
        <taxon>Metazoa</taxon>
        <taxon>Ecdysozoa</taxon>
        <taxon>Arthropoda</taxon>
        <taxon>Myriapoda</taxon>
        <taxon>Chilopoda</taxon>
        <taxon>Pleurostigmophora</taxon>
        <taxon>Geophilomorpha</taxon>
        <taxon>Linotaeniidae</taxon>
        <taxon>Strigamia</taxon>
    </lineage>
</organism>
<feature type="transmembrane region" description="Helical" evidence="6">
    <location>
        <begin position="420"/>
        <end position="441"/>
    </location>
</feature>
<dbReference type="EnsemblMetazoa" id="SMAR007027-RA">
    <property type="protein sequence ID" value="SMAR007027-PA"/>
    <property type="gene ID" value="SMAR007027"/>
</dbReference>
<dbReference type="HOGENOM" id="CLU_351021_0_0_1"/>
<dbReference type="PhylomeDB" id="T1J0H9"/>
<evidence type="ECO:0000256" key="5">
    <source>
        <dbReference type="ARBA" id="ARBA00023136"/>
    </source>
</evidence>
<dbReference type="GO" id="GO:0022857">
    <property type="term" value="F:transmembrane transporter activity"/>
    <property type="evidence" value="ECO:0007669"/>
    <property type="project" value="InterPro"/>
</dbReference>
<evidence type="ECO:0000256" key="2">
    <source>
        <dbReference type="ARBA" id="ARBA00022448"/>
    </source>
</evidence>
<dbReference type="AlphaFoldDB" id="T1J0H9"/>
<feature type="transmembrane region" description="Helical" evidence="6">
    <location>
        <begin position="7"/>
        <end position="27"/>
    </location>
</feature>
<dbReference type="SUPFAM" id="SSF103473">
    <property type="entry name" value="MFS general substrate transporter"/>
    <property type="match status" value="2"/>
</dbReference>
<dbReference type="PANTHER" id="PTHR43385:SF1">
    <property type="entry name" value="RIBOFLAVIN TRANSPORTER RIBJ"/>
    <property type="match status" value="1"/>
</dbReference>
<dbReference type="STRING" id="126957.T1J0H9"/>
<reference evidence="8" key="1">
    <citation type="submission" date="2011-05" db="EMBL/GenBank/DDBJ databases">
        <authorList>
            <person name="Richards S.R."/>
            <person name="Qu J."/>
            <person name="Jiang H."/>
            <person name="Jhangiani S.N."/>
            <person name="Agravi P."/>
            <person name="Goodspeed R."/>
            <person name="Gross S."/>
            <person name="Mandapat C."/>
            <person name="Jackson L."/>
            <person name="Mathew T."/>
            <person name="Pu L."/>
            <person name="Thornton R."/>
            <person name="Saada N."/>
            <person name="Wilczek-Boney K.B."/>
            <person name="Lee S."/>
            <person name="Kovar C."/>
            <person name="Wu Y."/>
            <person name="Scherer S.E."/>
            <person name="Worley K.C."/>
            <person name="Muzny D.M."/>
            <person name="Gibbs R."/>
        </authorList>
    </citation>
    <scope>NUCLEOTIDE SEQUENCE</scope>
    <source>
        <strain evidence="8">Brora</strain>
    </source>
</reference>
<keyword evidence="4 6" id="KW-1133">Transmembrane helix</keyword>
<protein>
    <recommendedName>
        <fullName evidence="9">Major facilitator superfamily (MFS) profile domain-containing protein</fullName>
    </recommendedName>
</protein>
<keyword evidence="2" id="KW-0813">Transport</keyword>
<sequence length="802" mass="87510">MLTKTHVRGLVVLFGSMLMFLTFGTGFTNGNMMPYMTSYLHVSGSNPNISASDLIWLSTLGNIGEGLFMNIGGIVSSYLGPQITSGIGCSIASASIASTYFSIQHSAVVLVSTYGFLEGIGKGIAYTAPITICMTLFPNNKALVSGLIVASLGFGGFIFSPVQTQYINPKNIVTNDHGYFLDLQLINRIPKLFLLMGGILISIQLLGYLFLLFGAKKKNEESSIDGVVQSASSSTEIVKVTSETSQPFTPKQILCHCQFYALWATFLLNLQIVTFTNTMFKVYGQTFIKDDKFLALVDAIASLFNAGGRILWGFLMDKSSYKLIGSPLTSILTQNLASKIGISGLFGVFGACSGIIDKIYNCQAGMFSKNSLRGIAVLCGSMLLHLTYGNMYTNGNVIPYITSYLREFGSNPNVTSSDLIWLQTLGVVGQGLFMNVGGILSTYFDPRIAICIGNILASGGIALSHFTINHSVGLVAVTYGFVYGLGMGLAYMPPITICMAWFPNNRALITGLIVGCLGFGGCIFSPLQTQFLNPNNIEPKHGYFVDQQLLNRLPKLFLLLAGISASMQLTGFLLLSFDNKRKTEEVNTDDAVQVTASSTEKMVTSTTEICQSFTPKQMLCHRRFYILWTTCLLNIQIISFINAMYKAYGETFIKDDQFLAMIGAVAGLFNASGRVLWGFLMDKFRYKVKTSVHVGFSGRMCSFISNYKFNSTWWENYVWVLGVGNFPFFSGNFTLLPASTAEEFGLQYAGINYGLVFTNTIIGTPLNAILTENLTSMIGWNGMFGLFAGCSGISFLITLLLF</sequence>
<dbReference type="eggNOG" id="KOG2504">
    <property type="taxonomic scope" value="Eukaryota"/>
</dbReference>
<dbReference type="Pfam" id="PF07690">
    <property type="entry name" value="MFS_1"/>
    <property type="match status" value="2"/>
</dbReference>